<dbReference type="InterPro" id="IPR013437">
    <property type="entry name" value="FtsW"/>
</dbReference>
<feature type="transmembrane region" description="Helical" evidence="22">
    <location>
        <begin position="301"/>
        <end position="326"/>
    </location>
</feature>
<keyword evidence="10 22" id="KW-1133">Transmembrane helix</keyword>
<dbReference type="EMBL" id="CP016893">
    <property type="protein sequence ID" value="AST58724.1"/>
    <property type="molecule type" value="Genomic_DNA"/>
</dbReference>
<evidence type="ECO:0000256" key="22">
    <source>
        <dbReference type="SAM" id="Phobius"/>
    </source>
</evidence>
<evidence type="ECO:0000256" key="16">
    <source>
        <dbReference type="ARBA" id="ARBA00038053"/>
    </source>
</evidence>
<dbReference type="Proteomes" id="UP000214975">
    <property type="component" value="Chromosome"/>
</dbReference>
<keyword evidence="8" id="KW-0133">Cell shape</keyword>
<evidence type="ECO:0000256" key="3">
    <source>
        <dbReference type="ARBA" id="ARBA00022475"/>
    </source>
</evidence>
<dbReference type="NCBIfam" id="TIGR02615">
    <property type="entry name" value="spoVE"/>
    <property type="match status" value="1"/>
</dbReference>
<evidence type="ECO:0000256" key="10">
    <source>
        <dbReference type="ARBA" id="ARBA00022989"/>
    </source>
</evidence>
<dbReference type="RefSeq" id="WP_015311913.1">
    <property type="nucleotide sequence ID" value="NZ_CP016893.1"/>
</dbReference>
<dbReference type="GO" id="GO:0008955">
    <property type="term" value="F:peptidoglycan glycosyltransferase activity"/>
    <property type="evidence" value="ECO:0007669"/>
    <property type="project" value="UniProtKB-EC"/>
</dbReference>
<keyword evidence="9" id="KW-0573">Peptidoglycan synthesis</keyword>
<evidence type="ECO:0000256" key="17">
    <source>
        <dbReference type="ARBA" id="ARBA00041185"/>
    </source>
</evidence>
<dbReference type="EC" id="2.4.99.28" evidence="19"/>
<sequence length="368" mass="40625">MNRKYPVDYNILISVLVLVSIGVVMVFSASSANAYYQYHDSFYFLKRQLLWAIIGFFAMTFMMNFDYHNLKKLSSILLILSIILLIVLLLPGIGSTRYNSTRWIEIGGFTLQPSEIAKYAIILFFAKYFDKNPNYAKSFKKGVLPVLFIAGIFFLLIMKQPNFSTAGTIFIISIIILFVAGAKLSFMATLFGLGGSAALIVVTTVKYIRQRVFTFLNPWQDIKGHGYQIVQSLYALGSGGLFGVGLGRSRQKFMYLPMPQNDFIFSIIGEELGLIGTASILLLFLYLIIRGLRVAAKAPDVFGCLTATGIIGIIGVQTLINVAVVTSSMPATGVSLPFISYGGTSTVFMMAAMGILLNISRYANMDRS</sequence>
<dbReference type="GO" id="GO:0071555">
    <property type="term" value="P:cell wall organization"/>
    <property type="evidence" value="ECO:0007669"/>
    <property type="project" value="UniProtKB-KW"/>
</dbReference>
<evidence type="ECO:0000256" key="14">
    <source>
        <dbReference type="ARBA" id="ARBA00032370"/>
    </source>
</evidence>
<comment type="pathway">
    <text evidence="2">Cell wall biogenesis; peptidoglycan biosynthesis.</text>
</comment>
<evidence type="ECO:0000256" key="8">
    <source>
        <dbReference type="ARBA" id="ARBA00022960"/>
    </source>
</evidence>
<reference evidence="23 24" key="1">
    <citation type="submission" date="2016-08" db="EMBL/GenBank/DDBJ databases">
        <title>A novel genetic cassette of butanologenic Thermoanaerobacterium thermosaccharolyticum that directly convert cellulose to butanol.</title>
        <authorList>
            <person name="Li T."/>
            <person name="He J."/>
        </authorList>
    </citation>
    <scope>NUCLEOTIDE SEQUENCE [LARGE SCALE GENOMIC DNA]</scope>
    <source>
        <strain evidence="23 24">TG57</strain>
    </source>
</reference>
<dbReference type="PANTHER" id="PTHR30474:SF2">
    <property type="entry name" value="PEPTIDOGLYCAN GLYCOSYLTRANSFERASE FTSW-RELATED"/>
    <property type="match status" value="1"/>
</dbReference>
<evidence type="ECO:0000256" key="2">
    <source>
        <dbReference type="ARBA" id="ARBA00004752"/>
    </source>
</evidence>
<evidence type="ECO:0000256" key="1">
    <source>
        <dbReference type="ARBA" id="ARBA00004651"/>
    </source>
</evidence>
<dbReference type="NCBIfam" id="TIGR02614">
    <property type="entry name" value="ftsW"/>
    <property type="match status" value="1"/>
</dbReference>
<evidence type="ECO:0000256" key="6">
    <source>
        <dbReference type="ARBA" id="ARBA00022679"/>
    </source>
</evidence>
<name>A0A223I2D3_THETR</name>
<evidence type="ECO:0000256" key="12">
    <source>
        <dbReference type="ARBA" id="ARBA00023306"/>
    </source>
</evidence>
<evidence type="ECO:0000256" key="13">
    <source>
        <dbReference type="ARBA" id="ARBA00023316"/>
    </source>
</evidence>
<dbReference type="PANTHER" id="PTHR30474">
    <property type="entry name" value="CELL CYCLE PROTEIN"/>
    <property type="match status" value="1"/>
</dbReference>
<keyword evidence="3" id="KW-1003">Cell membrane</keyword>
<feature type="transmembrane region" description="Helical" evidence="22">
    <location>
        <begin position="263"/>
        <end position="289"/>
    </location>
</feature>
<keyword evidence="6" id="KW-0808">Transferase</keyword>
<evidence type="ECO:0000256" key="15">
    <source>
        <dbReference type="ARBA" id="ARBA00033270"/>
    </source>
</evidence>
<evidence type="ECO:0000256" key="5">
    <source>
        <dbReference type="ARBA" id="ARBA00022676"/>
    </source>
</evidence>
<evidence type="ECO:0000313" key="24">
    <source>
        <dbReference type="Proteomes" id="UP000214975"/>
    </source>
</evidence>
<evidence type="ECO:0000256" key="20">
    <source>
        <dbReference type="ARBA" id="ARBA00049902"/>
    </source>
</evidence>
<dbReference type="GO" id="GO:0009252">
    <property type="term" value="P:peptidoglycan biosynthetic process"/>
    <property type="evidence" value="ECO:0007669"/>
    <property type="project" value="UniProtKB-KW"/>
</dbReference>
<dbReference type="GO" id="GO:0051301">
    <property type="term" value="P:cell division"/>
    <property type="evidence" value="ECO:0007669"/>
    <property type="project" value="UniProtKB-KW"/>
</dbReference>
<evidence type="ECO:0000256" key="9">
    <source>
        <dbReference type="ARBA" id="ARBA00022984"/>
    </source>
</evidence>
<dbReference type="GO" id="GO:0032153">
    <property type="term" value="C:cell division site"/>
    <property type="evidence" value="ECO:0007669"/>
    <property type="project" value="TreeGrafter"/>
</dbReference>
<keyword evidence="7 22" id="KW-0812">Transmembrane</keyword>
<gene>
    <name evidence="23" type="ORF">Thert_02922</name>
</gene>
<evidence type="ECO:0000256" key="4">
    <source>
        <dbReference type="ARBA" id="ARBA00022618"/>
    </source>
</evidence>
<evidence type="ECO:0000256" key="19">
    <source>
        <dbReference type="ARBA" id="ARBA00044770"/>
    </source>
</evidence>
<dbReference type="InterPro" id="IPR013438">
    <property type="entry name" value="SpoVE"/>
</dbReference>
<keyword evidence="11 22" id="KW-0472">Membrane</keyword>
<feature type="transmembrane region" description="Helical" evidence="22">
    <location>
        <begin position="77"/>
        <end position="94"/>
    </location>
</feature>
<evidence type="ECO:0000256" key="18">
    <source>
        <dbReference type="ARBA" id="ARBA00041418"/>
    </source>
</evidence>
<comment type="subcellular location">
    <subcellularLocation>
        <location evidence="1">Cell membrane</location>
        <topology evidence="1">Multi-pass membrane protein</topology>
    </subcellularLocation>
</comment>
<dbReference type="GO" id="GO:0005886">
    <property type="term" value="C:plasma membrane"/>
    <property type="evidence" value="ECO:0007669"/>
    <property type="project" value="UniProtKB-SubCell"/>
</dbReference>
<comment type="catalytic activity">
    <reaction evidence="20">
        <text>[GlcNAc-(1-&gt;4)-Mur2Ac(oyl-L-Ala-gamma-D-Glu-L-Lys-D-Ala-D-Ala)](n)-di-trans,octa-cis-undecaprenyl diphosphate + beta-D-GlcNAc-(1-&gt;4)-Mur2Ac(oyl-L-Ala-gamma-D-Glu-L-Lys-D-Ala-D-Ala)-di-trans,octa-cis-undecaprenyl diphosphate = [GlcNAc-(1-&gt;4)-Mur2Ac(oyl-L-Ala-gamma-D-Glu-L-Lys-D-Ala-D-Ala)](n+1)-di-trans,octa-cis-undecaprenyl diphosphate + di-trans,octa-cis-undecaprenyl diphosphate + H(+)</text>
        <dbReference type="Rhea" id="RHEA:23708"/>
        <dbReference type="Rhea" id="RHEA-COMP:9602"/>
        <dbReference type="Rhea" id="RHEA-COMP:9603"/>
        <dbReference type="ChEBI" id="CHEBI:15378"/>
        <dbReference type="ChEBI" id="CHEBI:58405"/>
        <dbReference type="ChEBI" id="CHEBI:60033"/>
        <dbReference type="ChEBI" id="CHEBI:78435"/>
        <dbReference type="EC" id="2.4.99.28"/>
    </reaction>
</comment>
<proteinExistence type="inferred from homology"/>
<feature type="transmembrane region" description="Helical" evidence="22">
    <location>
        <begin position="48"/>
        <end position="65"/>
    </location>
</feature>
<accession>A0A223I2D3</accession>
<comment type="similarity">
    <text evidence="16">Belongs to the SEDS family. FtsW subfamily.</text>
</comment>
<feature type="transmembrane region" description="Helical" evidence="22">
    <location>
        <begin position="138"/>
        <end position="157"/>
    </location>
</feature>
<dbReference type="AlphaFoldDB" id="A0A223I2D3"/>
<comment type="function">
    <text evidence="21">Peptidoglycan polymerase that is essential for cell division.</text>
</comment>
<feature type="transmembrane region" description="Helical" evidence="22">
    <location>
        <begin position="338"/>
        <end position="359"/>
    </location>
</feature>
<feature type="transmembrane region" description="Helical" evidence="22">
    <location>
        <begin position="163"/>
        <end position="181"/>
    </location>
</feature>
<organism evidence="23 24">
    <name type="scientific">Thermoanaerobacterium thermosaccharolyticum</name>
    <name type="common">Clostridium thermosaccharolyticum</name>
    <dbReference type="NCBI Taxonomy" id="1517"/>
    <lineage>
        <taxon>Bacteria</taxon>
        <taxon>Bacillati</taxon>
        <taxon>Bacillota</taxon>
        <taxon>Clostridia</taxon>
        <taxon>Thermoanaerobacterales</taxon>
        <taxon>Thermoanaerobacteraceae</taxon>
        <taxon>Thermoanaerobacterium</taxon>
    </lineage>
</organism>
<evidence type="ECO:0000256" key="11">
    <source>
        <dbReference type="ARBA" id="ARBA00023136"/>
    </source>
</evidence>
<keyword evidence="12" id="KW-0131">Cell cycle</keyword>
<evidence type="ECO:0000256" key="7">
    <source>
        <dbReference type="ARBA" id="ARBA00022692"/>
    </source>
</evidence>
<dbReference type="Pfam" id="PF01098">
    <property type="entry name" value="FTSW_RODA_SPOVE"/>
    <property type="match status" value="1"/>
</dbReference>
<evidence type="ECO:0000313" key="23">
    <source>
        <dbReference type="EMBL" id="AST58724.1"/>
    </source>
</evidence>
<evidence type="ECO:0000256" key="21">
    <source>
        <dbReference type="ARBA" id="ARBA00049966"/>
    </source>
</evidence>
<protein>
    <recommendedName>
        <fullName evidence="17">Probable peptidoglycan glycosyltransferase FtsW</fullName>
        <ecNumber evidence="19">2.4.99.28</ecNumber>
    </recommendedName>
    <alternativeName>
        <fullName evidence="18">Cell division protein FtsW</fullName>
    </alternativeName>
    <alternativeName>
        <fullName evidence="15">Cell wall polymerase</fullName>
    </alternativeName>
    <alternativeName>
        <fullName evidence="14">Peptidoglycan polymerase</fullName>
    </alternativeName>
</protein>
<keyword evidence="13" id="KW-0961">Cell wall biogenesis/degradation</keyword>
<keyword evidence="4" id="KW-0132">Cell division</keyword>
<dbReference type="InterPro" id="IPR001182">
    <property type="entry name" value="FtsW/RodA"/>
</dbReference>
<feature type="transmembrane region" description="Helical" evidence="22">
    <location>
        <begin position="188"/>
        <end position="208"/>
    </location>
</feature>
<dbReference type="GO" id="GO:0008360">
    <property type="term" value="P:regulation of cell shape"/>
    <property type="evidence" value="ECO:0007669"/>
    <property type="project" value="UniProtKB-KW"/>
</dbReference>
<dbReference type="GO" id="GO:0015648">
    <property type="term" value="F:lipid-linked peptidoglycan transporter activity"/>
    <property type="evidence" value="ECO:0007669"/>
    <property type="project" value="TreeGrafter"/>
</dbReference>
<keyword evidence="5" id="KW-0328">Glycosyltransferase</keyword>
<feature type="transmembrane region" description="Helical" evidence="22">
    <location>
        <begin position="12"/>
        <end position="36"/>
    </location>
</feature>